<comment type="caution">
    <text evidence="2">The sequence shown here is derived from an EMBL/GenBank/DDBJ whole genome shotgun (WGS) entry which is preliminary data.</text>
</comment>
<accession>A0ABV8XT07</accession>
<proteinExistence type="predicted"/>
<feature type="compositionally biased region" description="Low complexity" evidence="1">
    <location>
        <begin position="380"/>
        <end position="407"/>
    </location>
</feature>
<evidence type="ECO:0000256" key="1">
    <source>
        <dbReference type="SAM" id="MobiDB-lite"/>
    </source>
</evidence>
<organism evidence="2 3">
    <name type="scientific">Deinococcus navajonensis</name>
    <dbReference type="NCBI Taxonomy" id="309884"/>
    <lineage>
        <taxon>Bacteria</taxon>
        <taxon>Thermotogati</taxon>
        <taxon>Deinococcota</taxon>
        <taxon>Deinococci</taxon>
        <taxon>Deinococcales</taxon>
        <taxon>Deinococcaceae</taxon>
        <taxon>Deinococcus</taxon>
    </lineage>
</organism>
<reference evidence="3" key="1">
    <citation type="journal article" date="2019" name="Int. J. Syst. Evol. Microbiol.">
        <title>The Global Catalogue of Microorganisms (GCM) 10K type strain sequencing project: providing services to taxonomists for standard genome sequencing and annotation.</title>
        <authorList>
            <consortium name="The Broad Institute Genomics Platform"/>
            <consortium name="The Broad Institute Genome Sequencing Center for Infectious Disease"/>
            <person name="Wu L."/>
            <person name="Ma J."/>
        </authorList>
    </citation>
    <scope>NUCLEOTIDE SEQUENCE [LARGE SCALE GENOMIC DNA]</scope>
    <source>
        <strain evidence="3">CCUG 56029</strain>
    </source>
</reference>
<sequence length="407" mass="43770">MGDTDAAGAKRDMLALANPGYTIQFAGSDRAQALAKREIDALETRLGDFRSWDEFINHQLSEAYEAGAASVEAYPFPSRAGVAGIEIVPAEEITILRQGNDRLYRQVTYGADLDPRTYIYSAYGLRGRDPHGTPALVSALVELERKVRLIDGADKIMRLMADGAFLQLGVPKPTLQELGLTSESDPGYIEALTSWYASYVQIATQAREYGVMVTQDGVDAKAIPITGNVQGVSQLQDVNNLRLWSGLMTLPFMRGKNEGTTQALAEVVYPILLSHAGNLQLVVKPVIEFVMNLHLRLAGVAASVEIDFKEPPNPFLESHANATLAQAQADAAYIEVLGDEYVRQVAARLDLDPDKVLAWRETQPPSPPAAQSPPPPNPPAGGDQPSASSNPSSAPSTGSPGPLRNLA</sequence>
<dbReference type="RefSeq" id="WP_380042184.1">
    <property type="nucleotide sequence ID" value="NZ_JBHSEH010000028.1"/>
</dbReference>
<protein>
    <submittedName>
        <fullName evidence="2">Uncharacterized protein</fullName>
    </submittedName>
</protein>
<keyword evidence="3" id="KW-1185">Reference proteome</keyword>
<gene>
    <name evidence="2" type="ORF">ACFOZ9_17675</name>
</gene>
<evidence type="ECO:0000313" key="2">
    <source>
        <dbReference type="EMBL" id="MFC4428039.1"/>
    </source>
</evidence>
<dbReference type="EMBL" id="JBHSEH010000028">
    <property type="protein sequence ID" value="MFC4428039.1"/>
    <property type="molecule type" value="Genomic_DNA"/>
</dbReference>
<dbReference type="Proteomes" id="UP001595998">
    <property type="component" value="Unassembled WGS sequence"/>
</dbReference>
<feature type="region of interest" description="Disordered" evidence="1">
    <location>
        <begin position="358"/>
        <end position="407"/>
    </location>
</feature>
<name>A0ABV8XT07_9DEIO</name>
<evidence type="ECO:0000313" key="3">
    <source>
        <dbReference type="Proteomes" id="UP001595998"/>
    </source>
</evidence>
<feature type="compositionally biased region" description="Pro residues" evidence="1">
    <location>
        <begin position="364"/>
        <end position="379"/>
    </location>
</feature>